<keyword evidence="3" id="KW-1185">Reference proteome</keyword>
<feature type="region of interest" description="Disordered" evidence="1">
    <location>
        <begin position="77"/>
        <end position="101"/>
    </location>
</feature>
<name>A0ABM9SV93_YERAL</name>
<reference evidence="2 3" key="1">
    <citation type="submission" date="2015-03" db="EMBL/GenBank/DDBJ databases">
        <authorList>
            <consortium name="Pathogen Informatics"/>
            <person name="Murphy D."/>
        </authorList>
    </citation>
    <scope>NUCLEOTIDE SEQUENCE [LARGE SCALE GENOMIC DNA]</scope>
    <source>
        <strain evidence="2 3">IP08791</strain>
    </source>
</reference>
<dbReference type="RefSeq" id="WP_049604051.1">
    <property type="nucleotide sequence ID" value="NZ_CQEH01000011.1"/>
</dbReference>
<evidence type="ECO:0000256" key="1">
    <source>
        <dbReference type="SAM" id="MobiDB-lite"/>
    </source>
</evidence>
<organism evidence="2 3">
    <name type="scientific">Yersinia aldovae</name>
    <dbReference type="NCBI Taxonomy" id="29483"/>
    <lineage>
        <taxon>Bacteria</taxon>
        <taxon>Pseudomonadati</taxon>
        <taxon>Pseudomonadota</taxon>
        <taxon>Gammaproteobacteria</taxon>
        <taxon>Enterobacterales</taxon>
        <taxon>Yersiniaceae</taxon>
        <taxon>Yersinia</taxon>
    </lineage>
</organism>
<dbReference type="Proteomes" id="UP000038647">
    <property type="component" value="Unassembled WGS sequence"/>
</dbReference>
<sequence length="101" mass="10889">MPIRQPSHIPSRVSGKANTAFTYVERQTIQDIAQRMRGANKNQHAELQAALNHLVGDRDLTPADARLIAVHAAYGAADGKTGETGGNDAWQSLIPTLKDSD</sequence>
<gene>
    <name evidence="2" type="ORF">ERS137966_02651</name>
</gene>
<evidence type="ECO:0000313" key="3">
    <source>
        <dbReference type="Proteomes" id="UP000038647"/>
    </source>
</evidence>
<dbReference type="EMBL" id="CQEH01000011">
    <property type="protein sequence ID" value="CNL23619.1"/>
    <property type="molecule type" value="Genomic_DNA"/>
</dbReference>
<proteinExistence type="predicted"/>
<protein>
    <submittedName>
        <fullName evidence="2">Uncharacterized protein</fullName>
    </submittedName>
</protein>
<accession>A0ABM9SV93</accession>
<comment type="caution">
    <text evidence="2">The sequence shown here is derived from an EMBL/GenBank/DDBJ whole genome shotgun (WGS) entry which is preliminary data.</text>
</comment>
<evidence type="ECO:0000313" key="2">
    <source>
        <dbReference type="EMBL" id="CNL23619.1"/>
    </source>
</evidence>